<feature type="signal peptide" evidence="1">
    <location>
        <begin position="1"/>
        <end position="26"/>
    </location>
</feature>
<evidence type="ECO:0008006" key="4">
    <source>
        <dbReference type="Google" id="ProtNLM"/>
    </source>
</evidence>
<gene>
    <name evidence="2" type="ORF">HG15A2_49250</name>
</gene>
<dbReference type="AlphaFoldDB" id="A0A517N3K7"/>
<protein>
    <recommendedName>
        <fullName evidence="4">PEP-CTERM protein-sorting domain-containing protein</fullName>
    </recommendedName>
</protein>
<feature type="chain" id="PRO_5021741152" description="PEP-CTERM protein-sorting domain-containing protein" evidence="1">
    <location>
        <begin position="27"/>
        <end position="739"/>
    </location>
</feature>
<keyword evidence="3" id="KW-1185">Reference proteome</keyword>
<organism evidence="2 3">
    <name type="scientific">Adhaeretor mobilis</name>
    <dbReference type="NCBI Taxonomy" id="1930276"/>
    <lineage>
        <taxon>Bacteria</taxon>
        <taxon>Pseudomonadati</taxon>
        <taxon>Planctomycetota</taxon>
        <taxon>Planctomycetia</taxon>
        <taxon>Pirellulales</taxon>
        <taxon>Lacipirellulaceae</taxon>
        <taxon>Adhaeretor</taxon>
    </lineage>
</organism>
<dbReference type="RefSeq" id="WP_145063789.1">
    <property type="nucleotide sequence ID" value="NZ_CP036263.1"/>
</dbReference>
<name>A0A517N3K7_9BACT</name>
<dbReference type="Proteomes" id="UP000319852">
    <property type="component" value="Chromosome"/>
</dbReference>
<evidence type="ECO:0000313" key="2">
    <source>
        <dbReference type="EMBL" id="QDT01578.1"/>
    </source>
</evidence>
<evidence type="ECO:0000256" key="1">
    <source>
        <dbReference type="SAM" id="SignalP"/>
    </source>
</evidence>
<reference evidence="2 3" key="1">
    <citation type="submission" date="2019-02" db="EMBL/GenBank/DDBJ databases">
        <title>Deep-cultivation of Planctomycetes and their phenomic and genomic characterization uncovers novel biology.</title>
        <authorList>
            <person name="Wiegand S."/>
            <person name="Jogler M."/>
            <person name="Boedeker C."/>
            <person name="Pinto D."/>
            <person name="Vollmers J."/>
            <person name="Rivas-Marin E."/>
            <person name="Kohn T."/>
            <person name="Peeters S.H."/>
            <person name="Heuer A."/>
            <person name="Rast P."/>
            <person name="Oberbeckmann S."/>
            <person name="Bunk B."/>
            <person name="Jeske O."/>
            <person name="Meyerdierks A."/>
            <person name="Storesund J.E."/>
            <person name="Kallscheuer N."/>
            <person name="Luecker S."/>
            <person name="Lage O.M."/>
            <person name="Pohl T."/>
            <person name="Merkel B.J."/>
            <person name="Hornburger P."/>
            <person name="Mueller R.-W."/>
            <person name="Bruemmer F."/>
            <person name="Labrenz M."/>
            <person name="Spormann A.M."/>
            <person name="Op den Camp H."/>
            <person name="Overmann J."/>
            <person name="Amann R."/>
            <person name="Jetten M.S.M."/>
            <person name="Mascher T."/>
            <person name="Medema M.H."/>
            <person name="Devos D.P."/>
            <person name="Kaster A.-K."/>
            <person name="Ovreas L."/>
            <person name="Rohde M."/>
            <person name="Galperin M.Y."/>
            <person name="Jogler C."/>
        </authorList>
    </citation>
    <scope>NUCLEOTIDE SEQUENCE [LARGE SCALE GENOMIC DNA]</scope>
    <source>
        <strain evidence="2 3">HG15A2</strain>
    </source>
</reference>
<accession>A0A517N3K7</accession>
<proteinExistence type="predicted"/>
<dbReference type="EMBL" id="CP036263">
    <property type="protein sequence ID" value="QDT01578.1"/>
    <property type="molecule type" value="Genomic_DNA"/>
</dbReference>
<keyword evidence="1" id="KW-0732">Signal</keyword>
<evidence type="ECO:0000313" key="3">
    <source>
        <dbReference type="Proteomes" id="UP000319852"/>
    </source>
</evidence>
<dbReference type="OrthoDB" id="259551at2"/>
<sequence length="739" mass="77084" precursor="true">MRYSGHTRRLAPRAAVIFSAILLSSAAEVVAQTAFYTFTSGPSGDGFIWDVDSPPAGLNDLPNGENFHAPDLDGATNNIENYSGNVTYFDTSYQAAGNSSLISDEAWWGNPTEPFSPTVGAYFVNTFNGAADSVAFDFAWAIAGEDAYDSLEIEVYDDDFDFAYLYFDLDSSFNAGPAFGGFQGWEGSIAFDLLDAQNDNFDVDAIAGFSIYLDPISTPGGVGEFAIDNLDINGGGATGFDGPEELYPASNDPDSLLSGFSTRWLKDTPVTSSSRFSFDVVNNTGSDTEFSASLDGTSDAVFLPGNQFSGEFLAFGDTQNITLQEVALSNPSGEYSASATLSNDLDPSDPDNTVNYGLKIYDAPAISSNAANPVQVQSGGQLTLANAAAGPHAGALRAGVEVTGRSITGPFQFAGSTLLIDDFVGPGTSAAESLLFSRFGRLTQTYMGSATIDLQMNSAAGSFLNGRQPVPSITWNLEFALADTLSDSANLPASGSLAEQVGVNNATTAATIVGGHSSTAQTVSMALVSDPEQGDATKSADLATSVVDLDFSISATSQLHVLQFTYLDGNLPSGFTEAQLELLVFDTGSDDWIRAIDANLDNGAGSAFFAGSYEDFLAGPGGGSLDAADQSKYGVDATNNMAWAVLNNEGLFSLGVLGNFALSADTEPDGDVDGADFLALQRDNPSLIPTWQTEYGSGSGAVLSSTSSSAGTVPEPGTFCLLCLFLGALRQFPCSRRAA</sequence>
<dbReference type="KEGG" id="amob:HG15A2_49250"/>